<reference evidence="2 3" key="1">
    <citation type="submission" date="2019-02" db="EMBL/GenBank/DDBJ databases">
        <title>Deep-cultivation of Planctomycetes and their phenomic and genomic characterization uncovers novel biology.</title>
        <authorList>
            <person name="Wiegand S."/>
            <person name="Jogler M."/>
            <person name="Boedeker C."/>
            <person name="Pinto D."/>
            <person name="Vollmers J."/>
            <person name="Rivas-Marin E."/>
            <person name="Kohn T."/>
            <person name="Peeters S.H."/>
            <person name="Heuer A."/>
            <person name="Rast P."/>
            <person name="Oberbeckmann S."/>
            <person name="Bunk B."/>
            <person name="Jeske O."/>
            <person name="Meyerdierks A."/>
            <person name="Storesund J.E."/>
            <person name="Kallscheuer N."/>
            <person name="Luecker S."/>
            <person name="Lage O.M."/>
            <person name="Pohl T."/>
            <person name="Merkel B.J."/>
            <person name="Hornburger P."/>
            <person name="Mueller R.-W."/>
            <person name="Bruemmer F."/>
            <person name="Labrenz M."/>
            <person name="Spormann A.M."/>
            <person name="Op den Camp H."/>
            <person name="Overmann J."/>
            <person name="Amann R."/>
            <person name="Jetten M.S.M."/>
            <person name="Mascher T."/>
            <person name="Medema M.H."/>
            <person name="Devos D.P."/>
            <person name="Kaster A.-K."/>
            <person name="Ovreas L."/>
            <person name="Rohde M."/>
            <person name="Galperin M.Y."/>
            <person name="Jogler C."/>
        </authorList>
    </citation>
    <scope>NUCLEOTIDE SEQUENCE [LARGE SCALE GENOMIC DNA]</scope>
    <source>
        <strain evidence="2 3">Poly24</strain>
    </source>
</reference>
<evidence type="ECO:0000313" key="3">
    <source>
        <dbReference type="Proteomes" id="UP000315082"/>
    </source>
</evidence>
<dbReference type="RefSeq" id="WP_145088902.1">
    <property type="nucleotide sequence ID" value="NZ_CP036348.1"/>
</dbReference>
<dbReference type="AlphaFoldDB" id="A0A518JLH8"/>
<sequence length="116" mass="12692">MSDPSTSTPIEAEIVSATPVADAPQPDAKHWIEELADNRAIVLGTLFLVTGVLGLPLLWISRQFTPLQKWLLSIVVTIYTLVLIVIVAVVLMWSWNRIQQSIASSPARPHAIRVAG</sequence>
<dbReference type="EMBL" id="CP036348">
    <property type="protein sequence ID" value="QDV66401.1"/>
    <property type="molecule type" value="Genomic_DNA"/>
</dbReference>
<keyword evidence="1" id="KW-0812">Transmembrane</keyword>
<organism evidence="2 3">
    <name type="scientific">Rosistilla carotiformis</name>
    <dbReference type="NCBI Taxonomy" id="2528017"/>
    <lineage>
        <taxon>Bacteria</taxon>
        <taxon>Pseudomonadati</taxon>
        <taxon>Planctomycetota</taxon>
        <taxon>Planctomycetia</taxon>
        <taxon>Pirellulales</taxon>
        <taxon>Pirellulaceae</taxon>
        <taxon>Rosistilla</taxon>
    </lineage>
</organism>
<name>A0A518JLH8_9BACT</name>
<protein>
    <submittedName>
        <fullName evidence="2">Uncharacterized protein</fullName>
    </submittedName>
</protein>
<gene>
    <name evidence="2" type="ORF">Poly24_00860</name>
</gene>
<proteinExistence type="predicted"/>
<keyword evidence="1" id="KW-0472">Membrane</keyword>
<dbReference type="KEGG" id="rcf:Poly24_00860"/>
<keyword evidence="3" id="KW-1185">Reference proteome</keyword>
<feature type="transmembrane region" description="Helical" evidence="1">
    <location>
        <begin position="40"/>
        <end position="59"/>
    </location>
</feature>
<feature type="transmembrane region" description="Helical" evidence="1">
    <location>
        <begin position="71"/>
        <end position="95"/>
    </location>
</feature>
<accession>A0A518JLH8</accession>
<evidence type="ECO:0000313" key="2">
    <source>
        <dbReference type="EMBL" id="QDV66401.1"/>
    </source>
</evidence>
<dbReference type="OrthoDB" id="283340at2"/>
<evidence type="ECO:0000256" key="1">
    <source>
        <dbReference type="SAM" id="Phobius"/>
    </source>
</evidence>
<dbReference type="Proteomes" id="UP000315082">
    <property type="component" value="Chromosome"/>
</dbReference>
<keyword evidence="1" id="KW-1133">Transmembrane helix</keyword>